<dbReference type="PANTHER" id="PTHR11011">
    <property type="entry name" value="MALE STERILITY PROTEIN 2-RELATED"/>
    <property type="match status" value="1"/>
</dbReference>
<dbReference type="Pfam" id="PF07993">
    <property type="entry name" value="NAD_binding_4"/>
    <property type="match status" value="1"/>
</dbReference>
<keyword evidence="1" id="KW-0472">Membrane</keyword>
<keyword evidence="1" id="KW-0560">Oxidoreductase</keyword>
<dbReference type="PANTHER" id="PTHR11011:SF45">
    <property type="entry name" value="FATTY ACYL-COA REDUCTASE CG8306-RELATED"/>
    <property type="match status" value="1"/>
</dbReference>
<keyword evidence="1" id="KW-0443">Lipid metabolism</keyword>
<comment type="similarity">
    <text evidence="1">Belongs to the fatty acyl-CoA reductase family.</text>
</comment>
<keyword evidence="1" id="KW-0444">Lipid biosynthesis</keyword>
<protein>
    <recommendedName>
        <fullName evidence="1">Fatty acyl-CoA reductase</fullName>
        <ecNumber evidence="1">1.2.1.84</ecNumber>
    </recommendedName>
</protein>
<comment type="function">
    <text evidence="1">Catalyzes the reduction of fatty acyl-CoA to fatty alcohols.</text>
</comment>
<name>A0AAD4CU11_ASPNN</name>
<keyword evidence="1" id="KW-1133">Transmembrane helix</keyword>
<evidence type="ECO:0000259" key="2">
    <source>
        <dbReference type="Pfam" id="PF07993"/>
    </source>
</evidence>
<sequence>MADPNWYHDQVIFLTGGTGFLGACLLYKLAVQLPTKKIFVLCRGSVQRAISKLEAIMPEHVDKILDTRKVQFVVGNICLENWGFKPSDLQRLVDEVTTVVHSAAETSIYVKLPEVIQTNCLSSLRLLRLLTPFHHLKTFLYVSSAFVNIFVPEAIIQEKSYSAHIANEDATSTSLETQFHSIIQTGQSPLTAIFPNPYIISKYLAEKALLHEAPHLPFSVLIVRPSLISPAIRDPHPFFGVNSVTPAYAALRMIASNRQHGLERLKREVSPDAVVDEIPVDLVAGVCLAHLAMGTTGTIHATGDLYVRITAHHIAVCLHANIPPPLREQILGSGVGEDEAAAEFVFANVKLYCTDRTFDCRRSAALKLHKGPLGLSLDGHDPVLFSKTRIERLSRVSPDQIRRDQKSNWSRVSLPW</sequence>
<dbReference type="GO" id="GO:0102965">
    <property type="term" value="F:alcohol-forming long-chain fatty acyl-CoA reductase activity"/>
    <property type="evidence" value="ECO:0007669"/>
    <property type="project" value="UniProtKB-EC"/>
</dbReference>
<feature type="domain" description="Thioester reductase (TE)" evidence="2">
    <location>
        <begin position="14"/>
        <end position="285"/>
    </location>
</feature>
<reference evidence="3" key="1">
    <citation type="journal article" date="2019" name="Beilstein J. Org. Chem.">
        <title>Nanangenines: drimane sesquiterpenoids as the dominant metabolite cohort of a novel Australian fungus, Aspergillus nanangensis.</title>
        <authorList>
            <person name="Lacey H.J."/>
            <person name="Gilchrist C.L.M."/>
            <person name="Crombie A."/>
            <person name="Kalaitzis J.A."/>
            <person name="Vuong D."/>
            <person name="Rutledge P.J."/>
            <person name="Turner P."/>
            <person name="Pitt J.I."/>
            <person name="Lacey E."/>
            <person name="Chooi Y.H."/>
            <person name="Piggott A.M."/>
        </authorList>
    </citation>
    <scope>NUCLEOTIDE SEQUENCE</scope>
    <source>
        <strain evidence="3">MST-FP2251</strain>
    </source>
</reference>
<dbReference type="Gene3D" id="3.40.50.720">
    <property type="entry name" value="NAD(P)-binding Rossmann-like Domain"/>
    <property type="match status" value="1"/>
</dbReference>
<reference evidence="3" key="2">
    <citation type="submission" date="2020-02" db="EMBL/GenBank/DDBJ databases">
        <authorList>
            <person name="Gilchrist C.L.M."/>
            <person name="Chooi Y.-H."/>
        </authorList>
    </citation>
    <scope>NUCLEOTIDE SEQUENCE</scope>
    <source>
        <strain evidence="3">MST-FP2251</strain>
    </source>
</reference>
<keyword evidence="4" id="KW-1185">Reference proteome</keyword>
<dbReference type="Proteomes" id="UP001194746">
    <property type="component" value="Unassembled WGS sequence"/>
</dbReference>
<keyword evidence="1" id="KW-0521">NADP</keyword>
<evidence type="ECO:0000256" key="1">
    <source>
        <dbReference type="RuleBase" id="RU363097"/>
    </source>
</evidence>
<dbReference type="GO" id="GO:0005777">
    <property type="term" value="C:peroxisome"/>
    <property type="evidence" value="ECO:0007669"/>
    <property type="project" value="TreeGrafter"/>
</dbReference>
<feature type="transmembrane region" description="Helical" evidence="1">
    <location>
        <begin position="12"/>
        <end position="31"/>
    </location>
</feature>
<dbReference type="InterPro" id="IPR013120">
    <property type="entry name" value="FAR_NAD-bd"/>
</dbReference>
<dbReference type="GO" id="GO:0035336">
    <property type="term" value="P:long-chain fatty-acyl-CoA metabolic process"/>
    <property type="evidence" value="ECO:0007669"/>
    <property type="project" value="TreeGrafter"/>
</dbReference>
<evidence type="ECO:0000313" key="4">
    <source>
        <dbReference type="Proteomes" id="UP001194746"/>
    </source>
</evidence>
<organism evidence="3 4">
    <name type="scientific">Aspergillus nanangensis</name>
    <dbReference type="NCBI Taxonomy" id="2582783"/>
    <lineage>
        <taxon>Eukaryota</taxon>
        <taxon>Fungi</taxon>
        <taxon>Dikarya</taxon>
        <taxon>Ascomycota</taxon>
        <taxon>Pezizomycotina</taxon>
        <taxon>Eurotiomycetes</taxon>
        <taxon>Eurotiomycetidae</taxon>
        <taxon>Eurotiales</taxon>
        <taxon>Aspergillaceae</taxon>
        <taxon>Aspergillus</taxon>
        <taxon>Aspergillus subgen. Circumdati</taxon>
    </lineage>
</organism>
<accession>A0AAD4CU11</accession>
<dbReference type="AlphaFoldDB" id="A0AAD4CU11"/>
<comment type="caution">
    <text evidence="3">The sequence shown here is derived from an EMBL/GenBank/DDBJ whole genome shotgun (WGS) entry which is preliminary data.</text>
</comment>
<dbReference type="EMBL" id="VCAU01000011">
    <property type="protein sequence ID" value="KAF9892704.1"/>
    <property type="molecule type" value="Genomic_DNA"/>
</dbReference>
<proteinExistence type="inferred from homology"/>
<comment type="catalytic activity">
    <reaction evidence="1">
        <text>a long-chain fatty acyl-CoA + 2 NADPH + 2 H(+) = a long-chain primary fatty alcohol + 2 NADP(+) + CoA</text>
        <dbReference type="Rhea" id="RHEA:52716"/>
        <dbReference type="ChEBI" id="CHEBI:15378"/>
        <dbReference type="ChEBI" id="CHEBI:57287"/>
        <dbReference type="ChEBI" id="CHEBI:57783"/>
        <dbReference type="ChEBI" id="CHEBI:58349"/>
        <dbReference type="ChEBI" id="CHEBI:77396"/>
        <dbReference type="ChEBI" id="CHEBI:83139"/>
        <dbReference type="EC" id="1.2.1.84"/>
    </reaction>
</comment>
<dbReference type="InterPro" id="IPR026055">
    <property type="entry name" value="FAR"/>
</dbReference>
<gene>
    <name evidence="3" type="ORF">FE257_001106</name>
</gene>
<dbReference type="InterPro" id="IPR036291">
    <property type="entry name" value="NAD(P)-bd_dom_sf"/>
</dbReference>
<dbReference type="GO" id="GO:0080019">
    <property type="term" value="F:alcohol-forming very long-chain fatty acyl-CoA reductase activity"/>
    <property type="evidence" value="ECO:0007669"/>
    <property type="project" value="InterPro"/>
</dbReference>
<dbReference type="SUPFAM" id="SSF51735">
    <property type="entry name" value="NAD(P)-binding Rossmann-fold domains"/>
    <property type="match status" value="1"/>
</dbReference>
<dbReference type="EC" id="1.2.1.84" evidence="1"/>
<keyword evidence="1" id="KW-0812">Transmembrane</keyword>
<evidence type="ECO:0000313" key="3">
    <source>
        <dbReference type="EMBL" id="KAF9892704.1"/>
    </source>
</evidence>